<comment type="cofactor">
    <cofactor evidence="6">
        <name>FMN</name>
        <dbReference type="ChEBI" id="CHEBI:58210"/>
    </cofactor>
</comment>
<keyword evidence="4 6" id="KW-0288">FMN</keyword>
<comment type="function">
    <text evidence="6">Part of a membrane-bound complex that couples electron transfer with translocation of ions across the membrane.</text>
</comment>
<keyword evidence="2 6" id="KW-0597">Phosphoprotein</keyword>
<dbReference type="EMBL" id="CP003154">
    <property type="protein sequence ID" value="AFL75268.1"/>
    <property type="molecule type" value="Genomic_DNA"/>
</dbReference>
<evidence type="ECO:0000256" key="5">
    <source>
        <dbReference type="ARBA" id="ARBA00022982"/>
    </source>
</evidence>
<keyword evidence="6" id="KW-1278">Translocase</keyword>
<reference evidence="9 10" key="1">
    <citation type="submission" date="2012-06" db="EMBL/GenBank/DDBJ databases">
        <title>Complete sequence of Thiocystis violascens DSM 198.</title>
        <authorList>
            <consortium name="US DOE Joint Genome Institute"/>
            <person name="Lucas S."/>
            <person name="Han J."/>
            <person name="Lapidus A."/>
            <person name="Cheng J.-F."/>
            <person name="Goodwin L."/>
            <person name="Pitluck S."/>
            <person name="Peters L."/>
            <person name="Ovchinnikova G."/>
            <person name="Teshima H."/>
            <person name="Detter J.C."/>
            <person name="Han C."/>
            <person name="Tapia R."/>
            <person name="Land M."/>
            <person name="Hauser L."/>
            <person name="Kyrpides N."/>
            <person name="Ivanova N."/>
            <person name="Pagani I."/>
            <person name="Vogl K."/>
            <person name="Liu Z."/>
            <person name="Frigaard N.-U."/>
            <person name="Bryant D."/>
            <person name="Woyke T."/>
        </authorList>
    </citation>
    <scope>NUCLEOTIDE SEQUENCE [LARGE SCALE GENOMIC DNA]</scope>
    <source>
        <strain evidence="10">ATCC 17096 / DSM 198 / 6111</strain>
    </source>
</reference>
<feature type="modified residue" description="FMN phosphoryl threonine" evidence="6">
    <location>
        <position position="179"/>
    </location>
</feature>
<organism evidence="9 10">
    <name type="scientific">Thiocystis violascens (strain ATCC 17096 / DSM 198 / 6111)</name>
    <name type="common">Chromatium violascens</name>
    <dbReference type="NCBI Taxonomy" id="765911"/>
    <lineage>
        <taxon>Bacteria</taxon>
        <taxon>Pseudomonadati</taxon>
        <taxon>Pseudomonadota</taxon>
        <taxon>Gammaproteobacteria</taxon>
        <taxon>Chromatiales</taxon>
        <taxon>Chromatiaceae</taxon>
        <taxon>Thiocystis</taxon>
    </lineage>
</organism>
<dbReference type="Proteomes" id="UP000006062">
    <property type="component" value="Chromosome"/>
</dbReference>
<dbReference type="OrthoDB" id="9784165at2"/>
<dbReference type="NCBIfam" id="NF002519">
    <property type="entry name" value="PRK01908.1"/>
    <property type="match status" value="1"/>
</dbReference>
<dbReference type="InterPro" id="IPR010209">
    <property type="entry name" value="Ion_transpt_RnfG/RsxG"/>
</dbReference>
<proteinExistence type="inferred from homology"/>
<evidence type="ECO:0000256" key="2">
    <source>
        <dbReference type="ARBA" id="ARBA00022553"/>
    </source>
</evidence>
<dbReference type="PIRSF" id="PIRSF006091">
    <property type="entry name" value="E_trnsport_RnfG"/>
    <property type="match status" value="1"/>
</dbReference>
<dbReference type="AlphaFoldDB" id="I3YE50"/>
<evidence type="ECO:0000256" key="6">
    <source>
        <dbReference type="HAMAP-Rule" id="MF_00479"/>
    </source>
</evidence>
<dbReference type="SMART" id="SM00900">
    <property type="entry name" value="FMN_bind"/>
    <property type="match status" value="1"/>
</dbReference>
<dbReference type="GO" id="GO:0022900">
    <property type="term" value="P:electron transport chain"/>
    <property type="evidence" value="ECO:0007669"/>
    <property type="project" value="UniProtKB-UniRule"/>
</dbReference>
<dbReference type="GO" id="GO:0010181">
    <property type="term" value="F:FMN binding"/>
    <property type="evidence" value="ECO:0007669"/>
    <property type="project" value="InterPro"/>
</dbReference>
<evidence type="ECO:0000259" key="8">
    <source>
        <dbReference type="SMART" id="SM00900"/>
    </source>
</evidence>
<keyword evidence="3 6" id="KW-0285">Flavoprotein</keyword>
<dbReference type="KEGG" id="tvi:Thivi_3398"/>
<keyword evidence="1 6" id="KW-0813">Transport</keyword>
<protein>
    <recommendedName>
        <fullName evidence="6">Ion-translocating oxidoreductase complex subunit G</fullName>
        <ecNumber evidence="6">7.-.-.-</ecNumber>
    </recommendedName>
    <alternativeName>
        <fullName evidence="6">Rnf electron transport complex subunit G</fullName>
    </alternativeName>
</protein>
<keyword evidence="10" id="KW-1185">Reference proteome</keyword>
<accession>I3YE50</accession>
<keyword evidence="5 6" id="KW-0249">Electron transport</keyword>
<evidence type="ECO:0000256" key="1">
    <source>
        <dbReference type="ARBA" id="ARBA00022448"/>
    </source>
</evidence>
<feature type="domain" description="FMN-binding" evidence="8">
    <location>
        <begin position="104"/>
        <end position="196"/>
    </location>
</feature>
<dbReference type="GO" id="GO:0009055">
    <property type="term" value="F:electron transfer activity"/>
    <property type="evidence" value="ECO:0007669"/>
    <property type="project" value="InterPro"/>
</dbReference>
<dbReference type="HAMAP" id="MF_00479">
    <property type="entry name" value="RsxG_RnfG"/>
    <property type="match status" value="1"/>
</dbReference>
<dbReference type="GO" id="GO:0005886">
    <property type="term" value="C:plasma membrane"/>
    <property type="evidence" value="ECO:0007669"/>
    <property type="project" value="UniProtKB-SubCell"/>
</dbReference>
<dbReference type="EC" id="7.-.-.-" evidence="6"/>
<evidence type="ECO:0000256" key="7">
    <source>
        <dbReference type="SAM" id="Phobius"/>
    </source>
</evidence>
<comment type="subunit">
    <text evidence="6">The complex is composed of six subunits: RnfA, RnfB, RnfC, RnfD, RnfE and RnfG.</text>
</comment>
<dbReference type="PANTHER" id="PTHR36118">
    <property type="entry name" value="ION-TRANSLOCATING OXIDOREDUCTASE COMPLEX SUBUNIT G"/>
    <property type="match status" value="1"/>
</dbReference>
<dbReference type="InterPro" id="IPR007329">
    <property type="entry name" value="FMN-bd"/>
</dbReference>
<feature type="transmembrane region" description="Helical" evidence="7">
    <location>
        <begin position="12"/>
        <end position="34"/>
    </location>
</feature>
<name>I3YE50_THIV6</name>
<gene>
    <name evidence="6" type="primary">rnfG</name>
    <name evidence="9" type="ordered locus">Thivi_3398</name>
</gene>
<dbReference type="PANTHER" id="PTHR36118:SF1">
    <property type="entry name" value="ION-TRANSLOCATING OXIDOREDUCTASE COMPLEX SUBUNIT G"/>
    <property type="match status" value="1"/>
</dbReference>
<dbReference type="eggNOG" id="COG4659">
    <property type="taxonomic scope" value="Bacteria"/>
</dbReference>
<evidence type="ECO:0000256" key="4">
    <source>
        <dbReference type="ARBA" id="ARBA00022643"/>
    </source>
</evidence>
<evidence type="ECO:0000313" key="9">
    <source>
        <dbReference type="EMBL" id="AFL75268.1"/>
    </source>
</evidence>
<evidence type="ECO:0000313" key="10">
    <source>
        <dbReference type="Proteomes" id="UP000006062"/>
    </source>
</evidence>
<dbReference type="Pfam" id="PF04205">
    <property type="entry name" value="FMN_bind"/>
    <property type="match status" value="1"/>
</dbReference>
<keyword evidence="6" id="KW-1003">Cell membrane</keyword>
<comment type="similarity">
    <text evidence="6">Belongs to the RnfG family.</text>
</comment>
<keyword evidence="6 7" id="KW-0812">Transmembrane</keyword>
<keyword evidence="6 7" id="KW-0472">Membrane</keyword>
<keyword evidence="6 7" id="KW-1133">Transmembrane helix</keyword>
<dbReference type="NCBIfam" id="TIGR01947">
    <property type="entry name" value="rnfG"/>
    <property type="match status" value="1"/>
</dbReference>
<dbReference type="HOGENOM" id="CLU_077882_1_0_6"/>
<dbReference type="STRING" id="765911.Thivi_3398"/>
<dbReference type="RefSeq" id="WP_014779673.1">
    <property type="nucleotide sequence ID" value="NC_018012.1"/>
</dbReference>
<comment type="subcellular location">
    <subcellularLocation>
        <location evidence="6">Cell inner membrane</location>
        <topology evidence="6">Single-pass membrane protein</topology>
    </subcellularLocation>
</comment>
<evidence type="ECO:0000256" key="3">
    <source>
        <dbReference type="ARBA" id="ARBA00022630"/>
    </source>
</evidence>
<keyword evidence="6" id="KW-0997">Cell inner membrane</keyword>
<sequence>MNTLAWSNFRQGIGYQGLLLGGTVALAATLLVVADRVTREPIAQRLAEDMKASLEQVIPSALHENDLLANTLTLNDTSGAPTLVYRALVGGQVTAVAFQVTGNGYAGEIAVILGVAADGKVLGARVLSHKETPGLGDKIEIAKDDWILAFDGLSLDNPPAERWGVKKDGGDFDQFSGATITPRAVVRALKGGLEFFAAQRDTLTAPPVISVNGGQLTTDH</sequence>